<organism evidence="3 4">
    <name type="scientific">Nonomuraea insulae</name>
    <dbReference type="NCBI Taxonomy" id="1616787"/>
    <lineage>
        <taxon>Bacteria</taxon>
        <taxon>Bacillati</taxon>
        <taxon>Actinomycetota</taxon>
        <taxon>Actinomycetes</taxon>
        <taxon>Streptosporangiales</taxon>
        <taxon>Streptosporangiaceae</taxon>
        <taxon>Nonomuraea</taxon>
    </lineage>
</organism>
<dbReference type="PANTHER" id="PTHR30466:SF1">
    <property type="entry name" value="FMN REDUCTASE (NADH) RUTF"/>
    <property type="match status" value="1"/>
</dbReference>
<dbReference type="EC" id="1.5.1.-" evidence="3"/>
<dbReference type="InterPro" id="IPR012349">
    <property type="entry name" value="Split_barrel_FMN-bd"/>
</dbReference>
<evidence type="ECO:0000256" key="1">
    <source>
        <dbReference type="ARBA" id="ARBA00023002"/>
    </source>
</evidence>
<dbReference type="EMBL" id="JBHSPA010000031">
    <property type="protein sequence ID" value="MFC5827891.1"/>
    <property type="molecule type" value="Genomic_DNA"/>
</dbReference>
<keyword evidence="4" id="KW-1185">Reference proteome</keyword>
<dbReference type="SMART" id="SM00903">
    <property type="entry name" value="Flavin_Reduct"/>
    <property type="match status" value="1"/>
</dbReference>
<comment type="caution">
    <text evidence="3">The sequence shown here is derived from an EMBL/GenBank/DDBJ whole genome shotgun (WGS) entry which is preliminary data.</text>
</comment>
<name>A0ABW1CTS7_9ACTN</name>
<keyword evidence="1 3" id="KW-0560">Oxidoreductase</keyword>
<dbReference type="GO" id="GO:0016491">
    <property type="term" value="F:oxidoreductase activity"/>
    <property type="evidence" value="ECO:0007669"/>
    <property type="project" value="UniProtKB-KW"/>
</dbReference>
<dbReference type="InterPro" id="IPR002563">
    <property type="entry name" value="Flavin_Rdtase-like_dom"/>
</dbReference>
<dbReference type="SUPFAM" id="SSF50475">
    <property type="entry name" value="FMN-binding split barrel"/>
    <property type="match status" value="1"/>
</dbReference>
<dbReference type="Pfam" id="PF01613">
    <property type="entry name" value="Flavin_Reduct"/>
    <property type="match status" value="1"/>
</dbReference>
<accession>A0ABW1CTS7</accession>
<dbReference type="InterPro" id="IPR050268">
    <property type="entry name" value="NADH-dep_flavin_reductase"/>
</dbReference>
<reference evidence="4" key="1">
    <citation type="journal article" date="2019" name="Int. J. Syst. Evol. Microbiol.">
        <title>The Global Catalogue of Microorganisms (GCM) 10K type strain sequencing project: providing services to taxonomists for standard genome sequencing and annotation.</title>
        <authorList>
            <consortium name="The Broad Institute Genomics Platform"/>
            <consortium name="The Broad Institute Genome Sequencing Center for Infectious Disease"/>
            <person name="Wu L."/>
            <person name="Ma J."/>
        </authorList>
    </citation>
    <scope>NUCLEOTIDE SEQUENCE [LARGE SCALE GENOMIC DNA]</scope>
    <source>
        <strain evidence="4">CCUG 53903</strain>
    </source>
</reference>
<dbReference type="Proteomes" id="UP001596058">
    <property type="component" value="Unassembled WGS sequence"/>
</dbReference>
<protein>
    <submittedName>
        <fullName evidence="3">Flavin reductase family protein</fullName>
        <ecNumber evidence="3">1.5.1.-</ecNumber>
    </submittedName>
</protein>
<dbReference type="Gene3D" id="2.30.110.10">
    <property type="entry name" value="Electron Transport, Fmn-binding Protein, Chain A"/>
    <property type="match status" value="1"/>
</dbReference>
<dbReference type="PANTHER" id="PTHR30466">
    <property type="entry name" value="FLAVIN REDUCTASE"/>
    <property type="match status" value="1"/>
</dbReference>
<feature type="domain" description="Flavin reductase like" evidence="2">
    <location>
        <begin position="38"/>
        <end position="183"/>
    </location>
</feature>
<gene>
    <name evidence="3" type="ORF">ACFPZ3_28855</name>
</gene>
<evidence type="ECO:0000313" key="3">
    <source>
        <dbReference type="EMBL" id="MFC5827891.1"/>
    </source>
</evidence>
<dbReference type="RefSeq" id="WP_379517391.1">
    <property type="nucleotide sequence ID" value="NZ_JBHSPA010000031.1"/>
</dbReference>
<proteinExistence type="predicted"/>
<evidence type="ECO:0000259" key="2">
    <source>
        <dbReference type="SMART" id="SM00903"/>
    </source>
</evidence>
<evidence type="ECO:0000313" key="4">
    <source>
        <dbReference type="Proteomes" id="UP001596058"/>
    </source>
</evidence>
<sequence length="185" mass="19490">MTVGQACAPVGVPAGTPLDEGWSEASAGVDAGRFKALFGALPTAVAVVTVLERGAVPRGLTCNAVTAVSLRPPLLLVCVDRRARSLPALRRSSTFAVNFLAEDGDELAARFAGKDEDKFAGLRWAPSPANGAPLLTDGVLAHAACRLTEAIEAGDHWILLGLVESGEVYDRPPLVYRNGEYRRLL</sequence>